<gene>
    <name evidence="2" type="ORF">SZ25_00855</name>
</gene>
<evidence type="ECO:0000313" key="3">
    <source>
        <dbReference type="Proteomes" id="UP000033358"/>
    </source>
</evidence>
<dbReference type="AlphaFoldDB" id="A0A0F5MNB2"/>
<evidence type="ECO:0000256" key="1">
    <source>
        <dbReference type="SAM" id="MobiDB-lite"/>
    </source>
</evidence>
<dbReference type="EMBL" id="JYHA01000141">
    <property type="protein sequence ID" value="KKB96064.1"/>
    <property type="molecule type" value="Genomic_DNA"/>
</dbReference>
<reference evidence="2 3" key="1">
    <citation type="submission" date="2015-02" db="EMBL/GenBank/DDBJ databases">
        <title>Single cell genomics of a rare environmental alphaproteobacterium provides unique insights into Rickettsiaceae evolution.</title>
        <authorList>
            <person name="Martijn J."/>
            <person name="Schulz F."/>
            <person name="Zaremba-Niedzwiedzka K."/>
            <person name="Viklund J."/>
            <person name="Stepanauskas R."/>
            <person name="Andersson S.G.E."/>
            <person name="Horn M."/>
            <person name="Guy L."/>
            <person name="Ettema T.J.G."/>
        </authorList>
    </citation>
    <scope>NUCLEOTIDE SEQUENCE [LARGE SCALE GENOMIC DNA]</scope>
    <source>
        <strain evidence="2 3">SCGC AAA041-L04</strain>
    </source>
</reference>
<evidence type="ECO:0000313" key="2">
    <source>
        <dbReference type="EMBL" id="KKB96064.1"/>
    </source>
</evidence>
<name>A0A0F5MNB2_9RICK</name>
<organism evidence="2 3">
    <name type="scientific">Candidatus Arcanibacter lacustris</name>
    <dbReference type="NCBI Taxonomy" id="1607817"/>
    <lineage>
        <taxon>Bacteria</taxon>
        <taxon>Pseudomonadati</taxon>
        <taxon>Pseudomonadota</taxon>
        <taxon>Alphaproteobacteria</taxon>
        <taxon>Rickettsiales</taxon>
        <taxon>Candidatus Arcanibacter</taxon>
    </lineage>
</organism>
<comment type="caution">
    <text evidence="2">The sequence shown here is derived from an EMBL/GenBank/DDBJ whole genome shotgun (WGS) entry which is preliminary data.</text>
</comment>
<proteinExistence type="predicted"/>
<accession>A0A0F5MNB2</accession>
<dbReference type="Proteomes" id="UP000033358">
    <property type="component" value="Unassembled WGS sequence"/>
</dbReference>
<keyword evidence="3" id="KW-1185">Reference proteome</keyword>
<protein>
    <submittedName>
        <fullName evidence="2">Uncharacterized protein</fullName>
    </submittedName>
</protein>
<feature type="region of interest" description="Disordered" evidence="1">
    <location>
        <begin position="1"/>
        <end position="28"/>
    </location>
</feature>
<feature type="non-terminal residue" evidence="2">
    <location>
        <position position="604"/>
    </location>
</feature>
<sequence length="604" mass="67486">MPKKNNENNKDLMSELQEKISSRNDTTKASLNIADQIESNQKQRKAEILKNGDGLLVALSKSKAFQQLQQIERVNEEVSSSSDVMPQNVVIDKGTQEASANNFFVDENKAINKLVLKITNEPKIEVADLLKTYAPPANQGKRDHNYTMLHALCNYKGRVSYAHFSQIMTQTVSAMQENSFKCNYDVFDIKQFINNDHSSNGVGPMEILCKNLCGGGSLSNFSIDQKVELIRMLAQKGFSLTETFHGKSPLHTIQHNPKLKEALLQQEFITQENLDAITHTPLVEYMLTNSATEDVKFKTEVTKMLEANPSLANNANGGITPLQALCYRLDYIDSKEKGFTTDVFRDVLFKLYKHGASANESLFLEYQSSYPNNKGLTRLVKFLEPSMVDVAREAGFFASTEDQAVKVNQPSLTIEKGELKANNRAMGGGGLVREVVQEYDEKNFFDNEHSAISALIKGLNEGYIDYRDLLKTYTNPSNPAESDPNYTMFHALCDYKGMISCDDFTAIMSGIIYEMKESGFKCVGGKFDIKQFSNSHGSNNGVGPMEILCNNLCGDGFLGNGKYEGNDEREFSIDRKLGLIKILMDEGFSLTETFHGKSPLHTIQ</sequence>
<feature type="compositionally biased region" description="Basic and acidic residues" evidence="1">
    <location>
        <begin position="1"/>
        <end position="26"/>
    </location>
</feature>